<keyword evidence="1" id="KW-0547">Nucleotide-binding</keyword>
<comment type="caution">
    <text evidence="3">The sequence shown here is derived from an EMBL/GenBank/DDBJ whole genome shotgun (WGS) entry which is preliminary data.</text>
</comment>
<dbReference type="PANTHER" id="PTHR16305:SF28">
    <property type="entry name" value="GUANYLATE CYCLASE DOMAIN-CONTAINING PROTEIN"/>
    <property type="match status" value="1"/>
</dbReference>
<keyword evidence="4" id="KW-1185">Reference proteome</keyword>
<dbReference type="Proteomes" id="UP001359485">
    <property type="component" value="Unassembled WGS sequence"/>
</dbReference>
<dbReference type="EMBL" id="JAWJWF010000046">
    <property type="protein sequence ID" value="KAK6624595.1"/>
    <property type="molecule type" value="Genomic_DNA"/>
</dbReference>
<name>A0ABR1AQ32_POLSC</name>
<organism evidence="3 4">
    <name type="scientific">Polyplax serrata</name>
    <name type="common">Common mouse louse</name>
    <dbReference type="NCBI Taxonomy" id="468196"/>
    <lineage>
        <taxon>Eukaryota</taxon>
        <taxon>Metazoa</taxon>
        <taxon>Ecdysozoa</taxon>
        <taxon>Arthropoda</taxon>
        <taxon>Hexapoda</taxon>
        <taxon>Insecta</taxon>
        <taxon>Pterygota</taxon>
        <taxon>Neoptera</taxon>
        <taxon>Paraneoptera</taxon>
        <taxon>Psocodea</taxon>
        <taxon>Troctomorpha</taxon>
        <taxon>Phthiraptera</taxon>
        <taxon>Anoplura</taxon>
        <taxon>Polyplacidae</taxon>
        <taxon>Polyplax</taxon>
    </lineage>
</organism>
<accession>A0ABR1AQ32</accession>
<evidence type="ECO:0000256" key="1">
    <source>
        <dbReference type="ARBA" id="ARBA00022741"/>
    </source>
</evidence>
<evidence type="ECO:0000313" key="4">
    <source>
        <dbReference type="Proteomes" id="UP001359485"/>
    </source>
</evidence>
<gene>
    <name evidence="3" type="ORF">RUM44_011454</name>
</gene>
<evidence type="ECO:0000256" key="2">
    <source>
        <dbReference type="ARBA" id="ARBA00022840"/>
    </source>
</evidence>
<protein>
    <submittedName>
        <fullName evidence="3">Uncharacterized protein</fullName>
    </submittedName>
</protein>
<evidence type="ECO:0000313" key="3">
    <source>
        <dbReference type="EMBL" id="KAK6624595.1"/>
    </source>
</evidence>
<reference evidence="3 4" key="1">
    <citation type="submission" date="2023-09" db="EMBL/GenBank/DDBJ databases">
        <title>Genomes of two closely related lineages of the louse Polyplax serrata with different host specificities.</title>
        <authorList>
            <person name="Martinu J."/>
            <person name="Tarabai H."/>
            <person name="Stefka J."/>
            <person name="Hypsa V."/>
        </authorList>
    </citation>
    <scope>NUCLEOTIDE SEQUENCE [LARGE SCALE GENOMIC DNA]</scope>
    <source>
        <strain evidence="3">98ZLc_SE</strain>
    </source>
</reference>
<dbReference type="PANTHER" id="PTHR16305">
    <property type="entry name" value="TESTICULAR SOLUBLE ADENYLYL CYCLASE"/>
    <property type="match status" value="1"/>
</dbReference>
<sequence>MIVRSIFGIELYRYMENWLTAKYASIRALNKALLSNRNFYGLCMAYTNLIDIAYHYKDLNTCSKMEICAIDVCRRCTRRIAEVYELEAICRLYRVIFQARHIRAKIEDAVNIGFQSIKIASMLRNFSLRLDLMPDLIFALIQLNRLAEAASLLHELEFTSQLDSDKTSRIWYYALCLDFQLDTGFTVIPYEMCQIFVREEEENFVTLRDPRSKNRIYTSLWLWCIRYDEWEHSKSYSKTLKNCDMINERETPCSVYTRLKRLEGFLITLVHRMDIKNIYAITSTYSEIHALMTKLEKDIQLVKLLKPRFLLLKAYYRQIRYRDDSCFRILNQALSMAEKMQDKNTYEWIVHLQMVWSNAISPIQRDYWIEHCRYNLIDWHESDGMSKKQTVMYSLPLPKF</sequence>
<keyword evidence="2" id="KW-0067">ATP-binding</keyword>
<proteinExistence type="predicted"/>